<keyword evidence="1 5" id="KW-0812">Transmembrane</keyword>
<feature type="transmembrane region" description="Helical" evidence="5">
    <location>
        <begin position="97"/>
        <end position="119"/>
    </location>
</feature>
<feature type="transmembrane region" description="Helical" evidence="5">
    <location>
        <begin position="159"/>
        <end position="182"/>
    </location>
</feature>
<dbReference type="InterPro" id="IPR011701">
    <property type="entry name" value="MFS"/>
</dbReference>
<sequence length="465" mass="47175">MVRIIASLSTLIAAAVLVQVANATMTTVLPLQLIAQGGDQSDAALLAAAYAIGFALGCFTEPPRIQRVGYIRAIAAAAAVCTIATILYAFATGLWLWLFLRLCMGMAIASILASTDGWINATAPSAIRGSVIAVYAWCISLGSIFSQLVILVADSLSPVFMGGLAIAFNVSLVLVALTRSAAPDISLGPVMAQPRGLRLRMRGAIAVPSATAVAAAFYSGLVATSLTSVLPSLLSENGTSTNWIAIAVATIFAVRLLFQLPIGVAADRTDNRRLILGLSLGVALVGVAGVVLVINAQPVGAGGGGVASVAIPLLIVGLLGGLSMPVYAVAQSLAFNRASPETLVRVATTILLFWSLGSIAGPMLVAAAVPLVGGVALPLVIVLASLLMAALSGLRWRTRAAPDTSVPVPSDIAVTSVAATTSMAEAVQEDAEQAEEAAASAAPDAAAMAEGDIGDEGEDRQKQAD</sequence>
<reference evidence="7 8" key="1">
    <citation type="submission" date="2019-12" db="EMBL/GenBank/DDBJ databases">
        <title>Strain KN286 was isolated from seawater, which was collected from Caroline Seamount in the tropical western Pacific.</title>
        <authorList>
            <person name="Wang Q."/>
        </authorList>
    </citation>
    <scope>NUCLEOTIDE SEQUENCE [LARGE SCALE GENOMIC DNA]</scope>
    <source>
        <strain evidence="7 8">KN286</strain>
    </source>
</reference>
<dbReference type="AlphaFoldDB" id="A0A6B0TWX7"/>
<dbReference type="GO" id="GO:0022857">
    <property type="term" value="F:transmembrane transporter activity"/>
    <property type="evidence" value="ECO:0007669"/>
    <property type="project" value="InterPro"/>
</dbReference>
<evidence type="ECO:0000259" key="6">
    <source>
        <dbReference type="PROSITE" id="PS50850"/>
    </source>
</evidence>
<dbReference type="Pfam" id="PF07690">
    <property type="entry name" value="MFS_1"/>
    <property type="match status" value="1"/>
</dbReference>
<evidence type="ECO:0000256" key="5">
    <source>
        <dbReference type="SAM" id="Phobius"/>
    </source>
</evidence>
<feature type="transmembrane region" description="Helical" evidence="5">
    <location>
        <begin position="342"/>
        <end position="365"/>
    </location>
</feature>
<evidence type="ECO:0000313" key="7">
    <source>
        <dbReference type="EMBL" id="MXU66235.1"/>
    </source>
</evidence>
<dbReference type="Gene3D" id="1.20.1250.20">
    <property type="entry name" value="MFS general substrate transporter like domains"/>
    <property type="match status" value="2"/>
</dbReference>
<feature type="transmembrane region" description="Helical" evidence="5">
    <location>
        <begin position="306"/>
        <end position="330"/>
    </location>
</feature>
<feature type="transmembrane region" description="Helical" evidence="5">
    <location>
        <begin position="131"/>
        <end position="153"/>
    </location>
</feature>
<evidence type="ECO:0000256" key="3">
    <source>
        <dbReference type="ARBA" id="ARBA00023136"/>
    </source>
</evidence>
<feature type="transmembrane region" description="Helical" evidence="5">
    <location>
        <begin position="43"/>
        <end position="59"/>
    </location>
</feature>
<gene>
    <name evidence="7" type="ORF">GSH16_12350</name>
</gene>
<feature type="region of interest" description="Disordered" evidence="4">
    <location>
        <begin position="424"/>
        <end position="465"/>
    </location>
</feature>
<feature type="transmembrane region" description="Helical" evidence="5">
    <location>
        <begin position="243"/>
        <end position="262"/>
    </location>
</feature>
<feature type="compositionally biased region" description="Low complexity" evidence="4">
    <location>
        <begin position="436"/>
        <end position="450"/>
    </location>
</feature>
<dbReference type="RefSeq" id="WP_160855536.1">
    <property type="nucleotide sequence ID" value="NZ_WUWG01000005.1"/>
</dbReference>
<feature type="transmembrane region" description="Helical" evidence="5">
    <location>
        <begin position="71"/>
        <end position="91"/>
    </location>
</feature>
<evidence type="ECO:0000256" key="4">
    <source>
        <dbReference type="SAM" id="MobiDB-lite"/>
    </source>
</evidence>
<proteinExistence type="predicted"/>
<protein>
    <submittedName>
        <fullName evidence="7">MFS transporter</fullName>
    </submittedName>
</protein>
<feature type="transmembrane region" description="Helical" evidence="5">
    <location>
        <begin position="274"/>
        <end position="294"/>
    </location>
</feature>
<name>A0A6B0TWX7_9RHOB</name>
<keyword evidence="2 5" id="KW-1133">Transmembrane helix</keyword>
<accession>A0A6B0TWX7</accession>
<dbReference type="PANTHER" id="PTHR23521">
    <property type="entry name" value="TRANSPORTER MFS SUPERFAMILY"/>
    <property type="match status" value="1"/>
</dbReference>
<dbReference type="SUPFAM" id="SSF103473">
    <property type="entry name" value="MFS general substrate transporter"/>
    <property type="match status" value="1"/>
</dbReference>
<evidence type="ECO:0000313" key="8">
    <source>
        <dbReference type="Proteomes" id="UP000436016"/>
    </source>
</evidence>
<keyword evidence="8" id="KW-1185">Reference proteome</keyword>
<feature type="domain" description="Major facilitator superfamily (MFS) profile" evidence="6">
    <location>
        <begin position="1"/>
        <end position="401"/>
    </location>
</feature>
<dbReference type="PANTHER" id="PTHR23521:SF2">
    <property type="entry name" value="TRANSPORTER MFS SUPERFAMILY"/>
    <property type="match status" value="1"/>
</dbReference>
<dbReference type="InterPro" id="IPR036259">
    <property type="entry name" value="MFS_trans_sf"/>
</dbReference>
<dbReference type="InterPro" id="IPR020846">
    <property type="entry name" value="MFS_dom"/>
</dbReference>
<dbReference type="Proteomes" id="UP000436016">
    <property type="component" value="Unassembled WGS sequence"/>
</dbReference>
<evidence type="ECO:0000256" key="1">
    <source>
        <dbReference type="ARBA" id="ARBA00022692"/>
    </source>
</evidence>
<dbReference type="PROSITE" id="PS50850">
    <property type="entry name" value="MFS"/>
    <property type="match status" value="1"/>
</dbReference>
<evidence type="ECO:0000256" key="2">
    <source>
        <dbReference type="ARBA" id="ARBA00022989"/>
    </source>
</evidence>
<keyword evidence="3 5" id="KW-0472">Membrane</keyword>
<comment type="caution">
    <text evidence="7">The sequence shown here is derived from an EMBL/GenBank/DDBJ whole genome shotgun (WGS) entry which is preliminary data.</text>
</comment>
<feature type="transmembrane region" description="Helical" evidence="5">
    <location>
        <begin position="203"/>
        <end position="223"/>
    </location>
</feature>
<feature type="transmembrane region" description="Helical" evidence="5">
    <location>
        <begin position="371"/>
        <end position="391"/>
    </location>
</feature>
<organism evidence="7 8">
    <name type="scientific">Oceanomicrobium pacificus</name>
    <dbReference type="NCBI Taxonomy" id="2692916"/>
    <lineage>
        <taxon>Bacteria</taxon>
        <taxon>Pseudomonadati</taxon>
        <taxon>Pseudomonadota</taxon>
        <taxon>Alphaproteobacteria</taxon>
        <taxon>Rhodobacterales</taxon>
        <taxon>Paracoccaceae</taxon>
        <taxon>Oceanomicrobium</taxon>
    </lineage>
</organism>
<dbReference type="EMBL" id="WUWG01000005">
    <property type="protein sequence ID" value="MXU66235.1"/>
    <property type="molecule type" value="Genomic_DNA"/>
</dbReference>
<dbReference type="GO" id="GO:0005886">
    <property type="term" value="C:plasma membrane"/>
    <property type="evidence" value="ECO:0007669"/>
    <property type="project" value="TreeGrafter"/>
</dbReference>